<keyword evidence="2" id="KW-0460">Magnesium</keyword>
<dbReference type="EMBL" id="AUZY01000209">
    <property type="protein sequence ID" value="EQD79307.1"/>
    <property type="molecule type" value="Genomic_DNA"/>
</dbReference>
<gene>
    <name evidence="3" type="ORF">B1B_00269</name>
</gene>
<dbReference type="GO" id="GO:0004441">
    <property type="term" value="F:inositol-1,4-bisphosphate 1-phosphatase activity"/>
    <property type="evidence" value="ECO:0007669"/>
    <property type="project" value="UniProtKB-EC"/>
</dbReference>
<dbReference type="Gene3D" id="3.40.190.80">
    <property type="match status" value="1"/>
</dbReference>
<evidence type="ECO:0000256" key="2">
    <source>
        <dbReference type="ARBA" id="ARBA00022842"/>
    </source>
</evidence>
<dbReference type="PANTHER" id="PTHR20854:SF4">
    <property type="entry name" value="INOSITOL-1-MONOPHOSPHATASE-RELATED"/>
    <property type="match status" value="1"/>
</dbReference>
<reference evidence="3" key="1">
    <citation type="submission" date="2013-08" db="EMBL/GenBank/DDBJ databases">
        <authorList>
            <person name="Mendez C."/>
            <person name="Richter M."/>
            <person name="Ferrer M."/>
            <person name="Sanchez J."/>
        </authorList>
    </citation>
    <scope>NUCLEOTIDE SEQUENCE</scope>
</reference>
<feature type="non-terminal residue" evidence="3">
    <location>
        <position position="1"/>
    </location>
</feature>
<dbReference type="Pfam" id="PF00459">
    <property type="entry name" value="Inositol_P"/>
    <property type="match status" value="1"/>
</dbReference>
<evidence type="ECO:0000313" key="3">
    <source>
        <dbReference type="EMBL" id="EQD79307.1"/>
    </source>
</evidence>
<organism evidence="3">
    <name type="scientific">mine drainage metagenome</name>
    <dbReference type="NCBI Taxonomy" id="410659"/>
    <lineage>
        <taxon>unclassified sequences</taxon>
        <taxon>metagenomes</taxon>
        <taxon>ecological metagenomes</taxon>
    </lineage>
</organism>
<keyword evidence="3" id="KW-0378">Hydrolase</keyword>
<dbReference type="GO" id="GO:0008934">
    <property type="term" value="F:inositol monophosphate 1-phosphatase activity"/>
    <property type="evidence" value="ECO:0007669"/>
    <property type="project" value="TreeGrafter"/>
</dbReference>
<protein>
    <submittedName>
        <fullName evidence="3">Inositol monophosphatase</fullName>
        <ecNumber evidence="3">3.1.3.57</ecNumber>
    </submittedName>
</protein>
<dbReference type="PANTHER" id="PTHR20854">
    <property type="entry name" value="INOSITOL MONOPHOSPHATASE"/>
    <property type="match status" value="1"/>
</dbReference>
<dbReference type="GO" id="GO:0046872">
    <property type="term" value="F:metal ion binding"/>
    <property type="evidence" value="ECO:0007669"/>
    <property type="project" value="UniProtKB-KW"/>
</dbReference>
<dbReference type="GO" id="GO:0007165">
    <property type="term" value="P:signal transduction"/>
    <property type="evidence" value="ECO:0007669"/>
    <property type="project" value="TreeGrafter"/>
</dbReference>
<dbReference type="GO" id="GO:0006020">
    <property type="term" value="P:inositol metabolic process"/>
    <property type="evidence" value="ECO:0007669"/>
    <property type="project" value="TreeGrafter"/>
</dbReference>
<dbReference type="SUPFAM" id="SSF56655">
    <property type="entry name" value="Carbohydrate phosphatase"/>
    <property type="match status" value="1"/>
</dbReference>
<proteinExistence type="predicted"/>
<sequence length="85" mass="8798">EDGRRPGAASLDLAFTAAGVFDGFFELGLKVWDIAAGVLLVTEAGGLVSDWEGGQRQLETGDIVAGAPRVHRALLEATRSDSGAD</sequence>
<reference evidence="3" key="2">
    <citation type="journal article" date="2014" name="ISME J.">
        <title>Microbial stratification in low pH oxic and suboxic macroscopic growths along an acid mine drainage.</title>
        <authorList>
            <person name="Mendez-Garcia C."/>
            <person name="Mesa V."/>
            <person name="Sprenger R.R."/>
            <person name="Richter M."/>
            <person name="Diez M.S."/>
            <person name="Solano J."/>
            <person name="Bargiela R."/>
            <person name="Golyshina O.V."/>
            <person name="Manteca A."/>
            <person name="Ramos J.L."/>
            <person name="Gallego J.R."/>
            <person name="Llorente I."/>
            <person name="Martins Dos Santos V.A."/>
            <person name="Jensen O.N."/>
            <person name="Pelaez A.I."/>
            <person name="Sanchez J."/>
            <person name="Ferrer M."/>
        </authorList>
    </citation>
    <scope>NUCLEOTIDE SEQUENCE</scope>
</reference>
<dbReference type="PROSITE" id="PS00630">
    <property type="entry name" value="IMP_2"/>
    <property type="match status" value="1"/>
</dbReference>
<dbReference type="InterPro" id="IPR020550">
    <property type="entry name" value="Inositol_monophosphatase_CS"/>
</dbReference>
<name>T1CAV2_9ZZZZ</name>
<dbReference type="EC" id="3.1.3.57" evidence="3"/>
<dbReference type="InterPro" id="IPR000760">
    <property type="entry name" value="Inositol_monophosphatase-like"/>
</dbReference>
<dbReference type="AlphaFoldDB" id="T1CAV2"/>
<accession>T1CAV2</accession>
<comment type="caution">
    <text evidence="3">The sequence shown here is derived from an EMBL/GenBank/DDBJ whole genome shotgun (WGS) entry which is preliminary data.</text>
</comment>
<evidence type="ECO:0000256" key="1">
    <source>
        <dbReference type="ARBA" id="ARBA00022723"/>
    </source>
</evidence>
<dbReference type="GO" id="GO:0046854">
    <property type="term" value="P:phosphatidylinositol phosphate biosynthetic process"/>
    <property type="evidence" value="ECO:0007669"/>
    <property type="project" value="InterPro"/>
</dbReference>
<keyword evidence="1" id="KW-0479">Metal-binding</keyword>